<gene>
    <name evidence="14" type="ORF">EHT25_01070</name>
</gene>
<dbReference type="NCBIfam" id="TIGR04056">
    <property type="entry name" value="OMP_RagA_SusC"/>
    <property type="match status" value="1"/>
</dbReference>
<dbReference type="InterPro" id="IPR036942">
    <property type="entry name" value="Beta-barrel_TonB_sf"/>
</dbReference>
<keyword evidence="2 10" id="KW-0813">Transport</keyword>
<feature type="domain" description="TonB-dependent receptor-like beta-barrel" evidence="12">
    <location>
        <begin position="456"/>
        <end position="854"/>
    </location>
</feature>
<evidence type="ECO:0000259" key="12">
    <source>
        <dbReference type="Pfam" id="PF00593"/>
    </source>
</evidence>
<evidence type="ECO:0000259" key="13">
    <source>
        <dbReference type="Pfam" id="PF07715"/>
    </source>
</evidence>
<dbReference type="InterPro" id="IPR000531">
    <property type="entry name" value="Beta-barrel_TonB"/>
</dbReference>
<evidence type="ECO:0000256" key="1">
    <source>
        <dbReference type="ARBA" id="ARBA00004571"/>
    </source>
</evidence>
<keyword evidence="4 10" id="KW-0812">Transmembrane</keyword>
<reference evidence="14 15" key="1">
    <citation type="submission" date="2018-11" db="EMBL/GenBank/DDBJ databases">
        <authorList>
            <person name="Zhou Z."/>
            <person name="Wang G."/>
        </authorList>
    </citation>
    <scope>NUCLEOTIDE SEQUENCE [LARGE SCALE GENOMIC DNA]</scope>
    <source>
        <strain evidence="14 15">KCTC52004</strain>
    </source>
</reference>
<dbReference type="EMBL" id="RQJO01000007">
    <property type="protein sequence ID" value="RRB06426.1"/>
    <property type="molecule type" value="Genomic_DNA"/>
</dbReference>
<dbReference type="AlphaFoldDB" id="A0A3P1BZX8"/>
<dbReference type="Pfam" id="PF00593">
    <property type="entry name" value="TonB_dep_Rec_b-barrel"/>
    <property type="match status" value="1"/>
</dbReference>
<keyword evidence="5" id="KW-0732">Signal</keyword>
<evidence type="ECO:0000313" key="14">
    <source>
        <dbReference type="EMBL" id="RRB06426.1"/>
    </source>
</evidence>
<feature type="domain" description="TonB-dependent receptor plug" evidence="13">
    <location>
        <begin position="117"/>
        <end position="255"/>
    </location>
</feature>
<keyword evidence="7 10" id="KW-0472">Membrane</keyword>
<dbReference type="InterPro" id="IPR039426">
    <property type="entry name" value="TonB-dep_rcpt-like"/>
</dbReference>
<dbReference type="GO" id="GO:0009279">
    <property type="term" value="C:cell outer membrane"/>
    <property type="evidence" value="ECO:0007669"/>
    <property type="project" value="UniProtKB-SubCell"/>
</dbReference>
<evidence type="ECO:0000256" key="6">
    <source>
        <dbReference type="ARBA" id="ARBA00023077"/>
    </source>
</evidence>
<comment type="similarity">
    <text evidence="10 11">Belongs to the TonB-dependent receptor family.</text>
</comment>
<proteinExistence type="inferred from homology"/>
<evidence type="ECO:0000256" key="4">
    <source>
        <dbReference type="ARBA" id="ARBA00022692"/>
    </source>
</evidence>
<keyword evidence="3 10" id="KW-1134">Transmembrane beta strand</keyword>
<organism evidence="14 15">
    <name type="scientific">Larkinella rosea</name>
    <dbReference type="NCBI Taxonomy" id="2025312"/>
    <lineage>
        <taxon>Bacteria</taxon>
        <taxon>Pseudomonadati</taxon>
        <taxon>Bacteroidota</taxon>
        <taxon>Cytophagia</taxon>
        <taxon>Cytophagales</taxon>
        <taxon>Spirosomataceae</taxon>
        <taxon>Larkinella</taxon>
    </lineage>
</organism>
<dbReference type="Gene3D" id="2.170.130.10">
    <property type="entry name" value="TonB-dependent receptor, plug domain"/>
    <property type="match status" value="1"/>
</dbReference>
<evidence type="ECO:0000256" key="8">
    <source>
        <dbReference type="ARBA" id="ARBA00023170"/>
    </source>
</evidence>
<dbReference type="SUPFAM" id="SSF56935">
    <property type="entry name" value="Porins"/>
    <property type="match status" value="1"/>
</dbReference>
<dbReference type="InterPro" id="IPR023996">
    <property type="entry name" value="TonB-dep_OMP_SusC/RagA"/>
</dbReference>
<dbReference type="Pfam" id="PF07715">
    <property type="entry name" value="Plug"/>
    <property type="match status" value="1"/>
</dbReference>
<evidence type="ECO:0000256" key="5">
    <source>
        <dbReference type="ARBA" id="ARBA00022729"/>
    </source>
</evidence>
<evidence type="ECO:0000256" key="2">
    <source>
        <dbReference type="ARBA" id="ARBA00022448"/>
    </source>
</evidence>
<evidence type="ECO:0000256" key="11">
    <source>
        <dbReference type="RuleBase" id="RU003357"/>
    </source>
</evidence>
<dbReference type="InterPro" id="IPR012910">
    <property type="entry name" value="Plug_dom"/>
</dbReference>
<evidence type="ECO:0000256" key="10">
    <source>
        <dbReference type="PROSITE-ProRule" id="PRU01360"/>
    </source>
</evidence>
<dbReference type="GO" id="GO:0015344">
    <property type="term" value="F:siderophore uptake transmembrane transporter activity"/>
    <property type="evidence" value="ECO:0007669"/>
    <property type="project" value="TreeGrafter"/>
</dbReference>
<dbReference type="Gene3D" id="2.40.170.20">
    <property type="entry name" value="TonB-dependent receptor, beta-barrel domain"/>
    <property type="match status" value="1"/>
</dbReference>
<dbReference type="PANTHER" id="PTHR30069:SF29">
    <property type="entry name" value="HEMOGLOBIN AND HEMOGLOBIN-HAPTOGLOBIN-BINDING PROTEIN 1-RELATED"/>
    <property type="match status" value="1"/>
</dbReference>
<evidence type="ECO:0000313" key="15">
    <source>
        <dbReference type="Proteomes" id="UP000271925"/>
    </source>
</evidence>
<dbReference type="Gene3D" id="2.60.40.1120">
    <property type="entry name" value="Carboxypeptidase-like, regulatory domain"/>
    <property type="match status" value="1"/>
</dbReference>
<dbReference type="PANTHER" id="PTHR30069">
    <property type="entry name" value="TONB-DEPENDENT OUTER MEMBRANE RECEPTOR"/>
    <property type="match status" value="1"/>
</dbReference>
<dbReference type="InterPro" id="IPR037066">
    <property type="entry name" value="Plug_dom_sf"/>
</dbReference>
<dbReference type="Pfam" id="PF13715">
    <property type="entry name" value="CarbopepD_reg_2"/>
    <property type="match status" value="1"/>
</dbReference>
<dbReference type="InterPro" id="IPR023997">
    <property type="entry name" value="TonB-dep_OMP_SusC/RagA_CS"/>
</dbReference>
<evidence type="ECO:0000256" key="9">
    <source>
        <dbReference type="ARBA" id="ARBA00023237"/>
    </source>
</evidence>
<name>A0A3P1BZX8_9BACT</name>
<accession>A0A3P1BZX8</accession>
<protein>
    <submittedName>
        <fullName evidence="14">SusC/RagA family TonB-linked outer membrane protein</fullName>
    </submittedName>
</protein>
<keyword evidence="9 10" id="KW-0998">Cell outer membrane</keyword>
<dbReference type="PROSITE" id="PS52016">
    <property type="entry name" value="TONB_DEPENDENT_REC_3"/>
    <property type="match status" value="1"/>
</dbReference>
<keyword evidence="15" id="KW-1185">Reference proteome</keyword>
<evidence type="ECO:0000256" key="7">
    <source>
        <dbReference type="ARBA" id="ARBA00023136"/>
    </source>
</evidence>
<dbReference type="OrthoDB" id="9768177at2"/>
<sequence length="1066" mass="116064">MKLLLLRVILLVLLSYQYGLAQSKTVSGTVRSSSDNLPMPGVTIGIKGTTQGATTDGSGDFRISNIPDNATLVFSFIGFKTQELPVGNRTTFNIVLQESAAILNEVVVTASAIEREKKTLGYAVTNVKGEDLVRANESNMLRSLQGRVPGVQISSASGAAGGATRVVIRGAQSFNGNNQPLYVVDGIIVSNNNTTTQIINGNGTNSAAGTGGDLNNGVDITNRAADIDPNNIESVSILKGPAAAALYGSQAASGVIIITTKNRSKNVTDKPQISLNSSVTFENPLRLPQFQNTFAGGFDGIYDLNDGGNVSWGPKIRGQKVADWHTYGLYTLGQLDHPDSVTLMARPNNVRNFFQTGVTLNNSFSVRNNNGTSNYILTVSDVNTKSMIPSTTYRRTAVNVGAGTKFFNNKVSTNLSATFTRSGGDRGVQGQGRSNILQTIYNTPRDIEITDQKDINDPRYNLDGYYLAGFRNNPYWLLENNLLKDNVNRFFGNAQVSYDPVPWLNLTYRIGTDMYSDIRTQKFALGTINTVSGRYVEDNTNFQSLLSDFILTVNRDLNSDLNLKVILGHNLQDYNSSRGVYDGQPLIVPGFYDLSNASSIVTTRVDQRTRLYGIYGDAQLSYKDYLFLDVTGRNDYSSTLPKKNRSFFYPGASVSFIPTSAFLDLKGGALSYTKIRANIAQVGKVANAYQILPVFTRTSITDGFQALYQFPLNGVPGFSVGNIRGNPDLRSELTTSWEIGAEAQFFNNRLGLDFTYYNSKSEQQIVNVPISGTSGFLAQTLNAGAMTNKGLEILLTGTPVKAASGFRWDVSLNFTRNRNKVTELYNPLAPVGLGGLSTPGLQARLGEPYGTFFGSKMLRDPEGRVVVNPTTGRPLADPVLQVLGNIQPDFSAGLSNTVSFKGLTFNVLVDTRQGGKFFSQTTNLGRFGGFLKETTFNDREPFVYPNSVTQNQDGTFTPNTTIKTSGGFEYWSTLSNFGENTLFDASFVKLREMSLSYALPKSLIGKTPFSTIQVSLIGRNLMLWTPKSQPNVDPEVSSFGTGNSQGYEYLAYPSTRSYGASLKIVL</sequence>
<dbReference type="NCBIfam" id="TIGR04057">
    <property type="entry name" value="SusC_RagA_signa"/>
    <property type="match status" value="1"/>
</dbReference>
<dbReference type="InterPro" id="IPR008969">
    <property type="entry name" value="CarboxyPept-like_regulatory"/>
</dbReference>
<comment type="caution">
    <text evidence="14">The sequence shown here is derived from an EMBL/GenBank/DDBJ whole genome shotgun (WGS) entry which is preliminary data.</text>
</comment>
<dbReference type="SUPFAM" id="SSF49464">
    <property type="entry name" value="Carboxypeptidase regulatory domain-like"/>
    <property type="match status" value="1"/>
</dbReference>
<dbReference type="RefSeq" id="WP_124869348.1">
    <property type="nucleotide sequence ID" value="NZ_RQJO01000007.1"/>
</dbReference>
<dbReference type="GO" id="GO:0044718">
    <property type="term" value="P:siderophore transmembrane transport"/>
    <property type="evidence" value="ECO:0007669"/>
    <property type="project" value="TreeGrafter"/>
</dbReference>
<keyword evidence="6 11" id="KW-0798">TonB box</keyword>
<evidence type="ECO:0000256" key="3">
    <source>
        <dbReference type="ARBA" id="ARBA00022452"/>
    </source>
</evidence>
<comment type="subcellular location">
    <subcellularLocation>
        <location evidence="1 10">Cell outer membrane</location>
        <topology evidence="1 10">Multi-pass membrane protein</topology>
    </subcellularLocation>
</comment>
<keyword evidence="8" id="KW-0675">Receptor</keyword>
<dbReference type="Proteomes" id="UP000271925">
    <property type="component" value="Unassembled WGS sequence"/>
</dbReference>